<keyword evidence="2" id="KW-0732">Signal</keyword>
<feature type="compositionally biased region" description="Gly residues" evidence="1">
    <location>
        <begin position="67"/>
        <end position="82"/>
    </location>
</feature>
<feature type="region of interest" description="Disordered" evidence="1">
    <location>
        <begin position="29"/>
        <end position="108"/>
    </location>
</feature>
<name>A0ABV1HLQ8_9FIRM</name>
<evidence type="ECO:0000313" key="4">
    <source>
        <dbReference type="Proteomes" id="UP001437460"/>
    </source>
</evidence>
<accession>A0ABV1HLQ8</accession>
<evidence type="ECO:0008006" key="5">
    <source>
        <dbReference type="Google" id="ProtNLM"/>
    </source>
</evidence>
<keyword evidence="4" id="KW-1185">Reference proteome</keyword>
<organism evidence="3 4">
    <name type="scientific">Ventrimonas faecis</name>
    <dbReference type="NCBI Taxonomy" id="3133170"/>
    <lineage>
        <taxon>Bacteria</taxon>
        <taxon>Bacillati</taxon>
        <taxon>Bacillota</taxon>
        <taxon>Clostridia</taxon>
        <taxon>Lachnospirales</taxon>
        <taxon>Lachnospiraceae</taxon>
        <taxon>Ventrimonas</taxon>
    </lineage>
</organism>
<sequence>MKKIRMTACVLILALVVCALAGCSNKNNTGMADEATTASQSASDGANGSMRESGTAANGMESNGSMENGGAGNGTGGTGGTTGNRSDVRESTGVVDGLVNDVERAVDR</sequence>
<evidence type="ECO:0000256" key="1">
    <source>
        <dbReference type="SAM" id="MobiDB-lite"/>
    </source>
</evidence>
<comment type="caution">
    <text evidence="3">The sequence shown here is derived from an EMBL/GenBank/DDBJ whole genome shotgun (WGS) entry which is preliminary data.</text>
</comment>
<protein>
    <recommendedName>
        <fullName evidence="5">Lipoprotein</fullName>
    </recommendedName>
</protein>
<evidence type="ECO:0000256" key="2">
    <source>
        <dbReference type="SAM" id="SignalP"/>
    </source>
</evidence>
<feature type="compositionally biased region" description="Polar residues" evidence="1">
    <location>
        <begin position="29"/>
        <end position="66"/>
    </location>
</feature>
<dbReference type="EMBL" id="JBBMFJ010000007">
    <property type="protein sequence ID" value="MEQ2562543.1"/>
    <property type="molecule type" value="Genomic_DNA"/>
</dbReference>
<dbReference type="PROSITE" id="PS51257">
    <property type="entry name" value="PROKAR_LIPOPROTEIN"/>
    <property type="match status" value="1"/>
</dbReference>
<reference evidence="3 4" key="1">
    <citation type="submission" date="2024-03" db="EMBL/GenBank/DDBJ databases">
        <title>Human intestinal bacterial collection.</title>
        <authorList>
            <person name="Pauvert C."/>
            <person name="Hitch T.C.A."/>
            <person name="Clavel T."/>
        </authorList>
    </citation>
    <scope>NUCLEOTIDE SEQUENCE [LARGE SCALE GENOMIC DNA]</scope>
    <source>
        <strain evidence="3 4">CLA-AP-H27</strain>
    </source>
</reference>
<gene>
    <name evidence="3" type="ORF">WMO41_05125</name>
</gene>
<dbReference type="Proteomes" id="UP001437460">
    <property type="component" value="Unassembled WGS sequence"/>
</dbReference>
<dbReference type="RefSeq" id="WP_349228833.1">
    <property type="nucleotide sequence ID" value="NZ_JBBMFJ010000007.1"/>
</dbReference>
<feature type="chain" id="PRO_5045689707" description="Lipoprotein" evidence="2">
    <location>
        <begin position="22"/>
        <end position="108"/>
    </location>
</feature>
<evidence type="ECO:0000313" key="3">
    <source>
        <dbReference type="EMBL" id="MEQ2562543.1"/>
    </source>
</evidence>
<feature type="signal peptide" evidence="2">
    <location>
        <begin position="1"/>
        <end position="21"/>
    </location>
</feature>
<proteinExistence type="predicted"/>